<organism evidence="5 6">
    <name type="scientific">Cyprinus carpio carpio</name>
    <dbReference type="NCBI Taxonomy" id="630221"/>
    <lineage>
        <taxon>Eukaryota</taxon>
        <taxon>Metazoa</taxon>
        <taxon>Chordata</taxon>
        <taxon>Craniata</taxon>
        <taxon>Vertebrata</taxon>
        <taxon>Euteleostomi</taxon>
        <taxon>Actinopterygii</taxon>
        <taxon>Neopterygii</taxon>
        <taxon>Teleostei</taxon>
        <taxon>Ostariophysi</taxon>
        <taxon>Cypriniformes</taxon>
        <taxon>Cyprinidae</taxon>
        <taxon>Cyprininae</taxon>
        <taxon>Cyprinus</taxon>
    </lineage>
</organism>
<evidence type="ECO:0000256" key="1">
    <source>
        <dbReference type="ARBA" id="ARBA00022614"/>
    </source>
</evidence>
<feature type="compositionally biased region" description="Polar residues" evidence="3">
    <location>
        <begin position="23"/>
        <end position="37"/>
    </location>
</feature>
<evidence type="ECO:0000313" key="5">
    <source>
        <dbReference type="Ensembl" id="ENSCCRP00000114303.1"/>
    </source>
</evidence>
<reference evidence="5" key="1">
    <citation type="submission" date="2025-08" db="UniProtKB">
        <authorList>
            <consortium name="Ensembl"/>
        </authorList>
    </citation>
    <scope>IDENTIFICATION</scope>
</reference>
<reference evidence="5" key="2">
    <citation type="submission" date="2025-09" db="UniProtKB">
        <authorList>
            <consortium name="Ensembl"/>
        </authorList>
    </citation>
    <scope>IDENTIFICATION</scope>
</reference>
<dbReference type="InterPro" id="IPR007111">
    <property type="entry name" value="NACHT_NTPase"/>
</dbReference>
<dbReference type="InterPro" id="IPR051261">
    <property type="entry name" value="NLR"/>
</dbReference>
<accession>A0A9J7Y695</accession>
<dbReference type="Pfam" id="PF05729">
    <property type="entry name" value="NACHT"/>
    <property type="match status" value="1"/>
</dbReference>
<keyword evidence="1" id="KW-0433">Leucine-rich repeat</keyword>
<dbReference type="Proteomes" id="UP001108240">
    <property type="component" value="Unplaced"/>
</dbReference>
<dbReference type="AlphaFoldDB" id="A0A9J7Y695"/>
<name>A0A9J7Y695_CYPCA</name>
<keyword evidence="2" id="KW-0677">Repeat</keyword>
<protein>
    <recommendedName>
        <fullName evidence="4">NACHT domain-containing protein</fullName>
    </recommendedName>
</protein>
<dbReference type="Ensembl" id="ENSCCRT00000155221.1">
    <property type="protein sequence ID" value="ENSCCRP00000114303.1"/>
    <property type="gene ID" value="ENSCCRG00000060398.1"/>
</dbReference>
<dbReference type="PROSITE" id="PS50837">
    <property type="entry name" value="NACHT"/>
    <property type="match status" value="1"/>
</dbReference>
<dbReference type="GeneTree" id="ENSGT01120000271898"/>
<feature type="compositionally biased region" description="Polar residues" evidence="3">
    <location>
        <begin position="58"/>
        <end position="67"/>
    </location>
</feature>
<proteinExistence type="predicted"/>
<feature type="domain" description="NACHT" evidence="4">
    <location>
        <begin position="205"/>
        <end position="290"/>
    </location>
</feature>
<dbReference type="PANTHER" id="PTHR24106">
    <property type="entry name" value="NACHT, LRR AND CARD DOMAINS-CONTAINING"/>
    <property type="match status" value="1"/>
</dbReference>
<feature type="compositionally biased region" description="Polar residues" evidence="3">
    <location>
        <begin position="85"/>
        <end position="110"/>
    </location>
</feature>
<sequence length="301" mass="33905">MEDKQTSRDGDFSPGHSERSDSPESSCVSMKSDQSMEQPGKLEGEHTSTDQCDKSNQREPSSVSMKSDMSMEQPGKLEDRHKSTHLSQKSNSPGSSCVSMKSDQSVDTSKTFKGRHTSIDLSTFRLNLVKKFECLYEGTSKQGNTTLLNEIYTELYITESESGEINNEHEVRQIETQSRRAATEDTPITCNEIFRPLPGQDKAIRTVLTKGVAGIGKTVSVQKFIVDWAEGKENQDVQLIFPLPFREINLMKDRTLSLSDLLHVFYPVTKEMDISSDEYKVLFIFDGLDECRLSLDFQSNV</sequence>
<dbReference type="FunFam" id="3.40.50.300:FF:000210">
    <property type="entry name" value="Si:dkey-16p6.1"/>
    <property type="match status" value="1"/>
</dbReference>
<evidence type="ECO:0000256" key="2">
    <source>
        <dbReference type="ARBA" id="ARBA00022737"/>
    </source>
</evidence>
<evidence type="ECO:0000313" key="6">
    <source>
        <dbReference type="Proteomes" id="UP001108240"/>
    </source>
</evidence>
<dbReference type="InterPro" id="IPR029495">
    <property type="entry name" value="NACHT-assoc"/>
</dbReference>
<evidence type="ECO:0000259" key="4">
    <source>
        <dbReference type="PROSITE" id="PS50837"/>
    </source>
</evidence>
<evidence type="ECO:0000256" key="3">
    <source>
        <dbReference type="SAM" id="MobiDB-lite"/>
    </source>
</evidence>
<dbReference type="SMART" id="SM01288">
    <property type="entry name" value="FISNA"/>
    <property type="match status" value="1"/>
</dbReference>
<feature type="region of interest" description="Disordered" evidence="3">
    <location>
        <begin position="1"/>
        <end position="110"/>
    </location>
</feature>
<feature type="compositionally biased region" description="Basic and acidic residues" evidence="3">
    <location>
        <begin position="40"/>
        <end position="57"/>
    </location>
</feature>
<feature type="compositionally biased region" description="Basic and acidic residues" evidence="3">
    <location>
        <begin position="1"/>
        <end position="22"/>
    </location>
</feature>
<dbReference type="Pfam" id="PF14484">
    <property type="entry name" value="FISNA"/>
    <property type="match status" value="1"/>
</dbReference>
<keyword evidence="6" id="KW-1185">Reference proteome</keyword>
<dbReference type="Gene3D" id="3.40.50.300">
    <property type="entry name" value="P-loop containing nucleotide triphosphate hydrolases"/>
    <property type="match status" value="1"/>
</dbReference>
<dbReference type="InterPro" id="IPR027417">
    <property type="entry name" value="P-loop_NTPase"/>
</dbReference>